<evidence type="ECO:0000313" key="7">
    <source>
        <dbReference type="EMBL" id="MDR6270365.1"/>
    </source>
</evidence>
<dbReference type="EMBL" id="JAVDQF010000001">
    <property type="protein sequence ID" value="MDR6270365.1"/>
    <property type="molecule type" value="Genomic_DNA"/>
</dbReference>
<dbReference type="GO" id="GO:0008168">
    <property type="term" value="F:methyltransferase activity"/>
    <property type="evidence" value="ECO:0007669"/>
    <property type="project" value="UniProtKB-KW"/>
</dbReference>
<keyword evidence="3 6" id="KW-0489">Methyltransferase</keyword>
<dbReference type="RefSeq" id="WP_309799398.1">
    <property type="nucleotide sequence ID" value="NZ_BAAAHY010000007.1"/>
</dbReference>
<evidence type="ECO:0000313" key="8">
    <source>
        <dbReference type="Proteomes" id="UP001185069"/>
    </source>
</evidence>
<gene>
    <name evidence="7" type="ORF">JOE69_002603</name>
</gene>
<sequence>MSYSYTAFWTAAARARESERADALFVDPFAGRLSGPRGQAALAASEAASGMPNPFLPIRTRWFDDRVSASDAKQLVVLGAGMDARAFRFRTPEAVFELDLAESFDHKERVLAGELPLARRTVVRTDVTGEWAVDLLAAGFDRRLPTQWVAEGLLFYLDGPAVGRMLRAAAGLSAPGSEFLADVFGSGLLGTPGMAEFIAARAKAALPPPFCTDQPEALFRAAGWQAHCTLVGSAEANFGRLPMLQPDLPSTESSVPGMRTYLVRAGIHAGV</sequence>
<dbReference type="SUPFAM" id="SSF53335">
    <property type="entry name" value="S-adenosyl-L-methionine-dependent methyltransferases"/>
    <property type="match status" value="1"/>
</dbReference>
<dbReference type="Gene3D" id="3.40.50.150">
    <property type="entry name" value="Vaccinia Virus protein VP39"/>
    <property type="match status" value="1"/>
</dbReference>
<dbReference type="Pfam" id="PF04072">
    <property type="entry name" value="LCM"/>
    <property type="match status" value="1"/>
</dbReference>
<dbReference type="EC" id="2.1.1.-" evidence="6"/>
<dbReference type="NCBIfam" id="TIGR00027">
    <property type="entry name" value="mthyl_TIGR00027"/>
    <property type="match status" value="1"/>
</dbReference>
<comment type="function">
    <text evidence="1 6">Exhibits S-adenosyl-L-methionine-dependent methyltransferase activity.</text>
</comment>
<keyword evidence="4" id="KW-0808">Transferase</keyword>
<dbReference type="PANTHER" id="PTHR43619">
    <property type="entry name" value="S-ADENOSYL-L-METHIONINE-DEPENDENT METHYLTRANSFERASE YKTD-RELATED"/>
    <property type="match status" value="1"/>
</dbReference>
<dbReference type="PANTHER" id="PTHR43619:SF2">
    <property type="entry name" value="S-ADENOSYL-L-METHIONINE-DEPENDENT METHYLTRANSFERASES SUPERFAMILY PROTEIN"/>
    <property type="match status" value="1"/>
</dbReference>
<evidence type="ECO:0000256" key="2">
    <source>
        <dbReference type="ARBA" id="ARBA00008138"/>
    </source>
</evidence>
<keyword evidence="5 6" id="KW-0949">S-adenosyl-L-methionine</keyword>
<evidence type="ECO:0000256" key="4">
    <source>
        <dbReference type="ARBA" id="ARBA00022679"/>
    </source>
</evidence>
<proteinExistence type="inferred from homology"/>
<organism evidence="7 8">
    <name type="scientific">Arthrobacter russicus</name>
    <dbReference type="NCBI Taxonomy" id="172040"/>
    <lineage>
        <taxon>Bacteria</taxon>
        <taxon>Bacillati</taxon>
        <taxon>Actinomycetota</taxon>
        <taxon>Actinomycetes</taxon>
        <taxon>Micrococcales</taxon>
        <taxon>Micrococcaceae</taxon>
        <taxon>Arthrobacter</taxon>
    </lineage>
</organism>
<name>A0ABU1JD68_9MICC</name>
<evidence type="ECO:0000256" key="6">
    <source>
        <dbReference type="RuleBase" id="RU362030"/>
    </source>
</evidence>
<dbReference type="InterPro" id="IPR007213">
    <property type="entry name" value="Ppm1/Ppm2/Tcmp"/>
</dbReference>
<comment type="similarity">
    <text evidence="2 6">Belongs to the UPF0677 family.</text>
</comment>
<accession>A0ABU1JD68</accession>
<keyword evidence="8" id="KW-1185">Reference proteome</keyword>
<dbReference type="InterPro" id="IPR011610">
    <property type="entry name" value="SAM_mthyl_Trfase_ML2640-like"/>
</dbReference>
<reference evidence="7 8" key="1">
    <citation type="submission" date="2023-07" db="EMBL/GenBank/DDBJ databases">
        <title>Sequencing the genomes of 1000 actinobacteria strains.</title>
        <authorList>
            <person name="Klenk H.-P."/>
        </authorList>
    </citation>
    <scope>NUCLEOTIDE SEQUENCE [LARGE SCALE GENOMIC DNA]</scope>
    <source>
        <strain evidence="7 8">DSM 14555</strain>
    </source>
</reference>
<evidence type="ECO:0000256" key="5">
    <source>
        <dbReference type="ARBA" id="ARBA00022691"/>
    </source>
</evidence>
<dbReference type="Proteomes" id="UP001185069">
    <property type="component" value="Unassembled WGS sequence"/>
</dbReference>
<comment type="caution">
    <text evidence="7">The sequence shown here is derived from an EMBL/GenBank/DDBJ whole genome shotgun (WGS) entry which is preliminary data.</text>
</comment>
<evidence type="ECO:0000256" key="1">
    <source>
        <dbReference type="ARBA" id="ARBA00003907"/>
    </source>
</evidence>
<protein>
    <recommendedName>
        <fullName evidence="6">S-adenosyl-L-methionine-dependent methyltransferase</fullName>
        <ecNumber evidence="6">2.1.1.-</ecNumber>
    </recommendedName>
</protein>
<dbReference type="InterPro" id="IPR029063">
    <property type="entry name" value="SAM-dependent_MTases_sf"/>
</dbReference>
<dbReference type="GO" id="GO:0032259">
    <property type="term" value="P:methylation"/>
    <property type="evidence" value="ECO:0007669"/>
    <property type="project" value="UniProtKB-KW"/>
</dbReference>
<evidence type="ECO:0000256" key="3">
    <source>
        <dbReference type="ARBA" id="ARBA00022603"/>
    </source>
</evidence>